<dbReference type="EMBL" id="BMVN01000037">
    <property type="protein sequence ID" value="GHA56853.1"/>
    <property type="molecule type" value="Genomic_DNA"/>
</dbReference>
<evidence type="ECO:0000313" key="2">
    <source>
        <dbReference type="EMBL" id="GHA56853.1"/>
    </source>
</evidence>
<reference evidence="3" key="1">
    <citation type="journal article" date="2019" name="Int. J. Syst. Evol. Microbiol.">
        <title>The Global Catalogue of Microorganisms (GCM) 10K type strain sequencing project: providing services to taxonomists for standard genome sequencing and annotation.</title>
        <authorList>
            <consortium name="The Broad Institute Genomics Platform"/>
            <consortium name="The Broad Institute Genome Sequencing Center for Infectious Disease"/>
            <person name="Wu L."/>
            <person name="Ma J."/>
        </authorList>
    </citation>
    <scope>NUCLEOTIDE SEQUENCE [LARGE SCALE GENOMIC DNA]</scope>
    <source>
        <strain evidence="3">JCM 4733</strain>
    </source>
</reference>
<evidence type="ECO:0000256" key="1">
    <source>
        <dbReference type="SAM" id="MobiDB-lite"/>
    </source>
</evidence>
<organism evidence="2 3">
    <name type="scientific">Streptomyces canarius</name>
    <dbReference type="NCBI Taxonomy" id="285453"/>
    <lineage>
        <taxon>Bacteria</taxon>
        <taxon>Bacillati</taxon>
        <taxon>Actinomycetota</taxon>
        <taxon>Actinomycetes</taxon>
        <taxon>Kitasatosporales</taxon>
        <taxon>Streptomycetaceae</taxon>
        <taxon>Streptomyces</taxon>
    </lineage>
</organism>
<protein>
    <recommendedName>
        <fullName evidence="4">Protein kinase domain-containing protein</fullName>
    </recommendedName>
</protein>
<evidence type="ECO:0000313" key="3">
    <source>
        <dbReference type="Proteomes" id="UP000653644"/>
    </source>
</evidence>
<proteinExistence type="predicted"/>
<dbReference type="Proteomes" id="UP000653644">
    <property type="component" value="Unassembled WGS sequence"/>
</dbReference>
<sequence length="107" mass="10735">MDDDLPPAHRAGPLAPVIEGLLLKDPEERMTADEAGRRLRLAAGDAAVSPETGTSTDATAATTTAVATTSATGGITAAVTAAVDCSTRPDDTTPPGRPSGRLRCPAP</sequence>
<keyword evidence="3" id="KW-1185">Reference proteome</keyword>
<name>A0ABQ3D4V4_9ACTN</name>
<gene>
    <name evidence="2" type="ORF">GCM10010345_71710</name>
</gene>
<feature type="region of interest" description="Disordered" evidence="1">
    <location>
        <begin position="85"/>
        <end position="107"/>
    </location>
</feature>
<evidence type="ECO:0008006" key="4">
    <source>
        <dbReference type="Google" id="ProtNLM"/>
    </source>
</evidence>
<accession>A0ABQ3D4V4</accession>
<comment type="caution">
    <text evidence="2">The sequence shown here is derived from an EMBL/GenBank/DDBJ whole genome shotgun (WGS) entry which is preliminary data.</text>
</comment>